<proteinExistence type="predicted"/>
<dbReference type="EMBL" id="FNXT01001347">
    <property type="protein sequence ID" value="SZX78975.1"/>
    <property type="molecule type" value="Genomic_DNA"/>
</dbReference>
<dbReference type="AlphaFoldDB" id="A0A383WNF1"/>
<keyword evidence="2" id="KW-1133">Transmembrane helix</keyword>
<gene>
    <name evidence="3" type="ORF">BQ4739_LOCUS19273</name>
</gene>
<sequence length="352" mass="38625">MTMEKLASLIVLFFKVVFYWSWMVCTAPGAACWALLTTCCYLGLAATCCAFYYAAWVILRLAVYCCQRVLRLLLSLVPLPAPAAAFQPTSSPAGLQQKAPATTTTTADNSIPDVDMIVHIGAPLKTDKTGSAVVPAVQGCAHLTPEHPPQETTQLAPRNLACPAPANELERRAKGCLAGLKLQRFRLPFDRLTQHLAKDIVSVAKDVFSELRDVELRASWFLACYTKCLFKAVKGLNALQQYNLHATASLLERHQVNAVFMPILQRCDSTEDLARMAGLLQCFLQCHAPFMPCNIGAASDSWSEAVQVLCELLLLPMPEEDYMKLGTQLLSCCTSEQLAGEVFAVRAHLMQL</sequence>
<protein>
    <submittedName>
        <fullName evidence="3">Uncharacterized protein</fullName>
    </submittedName>
</protein>
<reference evidence="3 4" key="1">
    <citation type="submission" date="2016-10" db="EMBL/GenBank/DDBJ databases">
        <authorList>
            <person name="Cai Z."/>
        </authorList>
    </citation>
    <scope>NUCLEOTIDE SEQUENCE [LARGE SCALE GENOMIC DNA]</scope>
</reference>
<evidence type="ECO:0000256" key="1">
    <source>
        <dbReference type="SAM" id="MobiDB-lite"/>
    </source>
</evidence>
<feature type="region of interest" description="Disordered" evidence="1">
    <location>
        <begin position="87"/>
        <end position="107"/>
    </location>
</feature>
<organism evidence="3 4">
    <name type="scientific">Tetradesmus obliquus</name>
    <name type="common">Green alga</name>
    <name type="synonym">Acutodesmus obliquus</name>
    <dbReference type="NCBI Taxonomy" id="3088"/>
    <lineage>
        <taxon>Eukaryota</taxon>
        <taxon>Viridiplantae</taxon>
        <taxon>Chlorophyta</taxon>
        <taxon>core chlorophytes</taxon>
        <taxon>Chlorophyceae</taxon>
        <taxon>CS clade</taxon>
        <taxon>Sphaeropleales</taxon>
        <taxon>Scenedesmaceae</taxon>
        <taxon>Tetradesmus</taxon>
    </lineage>
</organism>
<evidence type="ECO:0000256" key="2">
    <source>
        <dbReference type="SAM" id="Phobius"/>
    </source>
</evidence>
<evidence type="ECO:0000313" key="3">
    <source>
        <dbReference type="EMBL" id="SZX78975.1"/>
    </source>
</evidence>
<keyword evidence="4" id="KW-1185">Reference proteome</keyword>
<keyword evidence="2" id="KW-0472">Membrane</keyword>
<name>A0A383WNF1_TETOB</name>
<feature type="transmembrane region" description="Helical" evidence="2">
    <location>
        <begin position="42"/>
        <end position="63"/>
    </location>
</feature>
<feature type="transmembrane region" description="Helical" evidence="2">
    <location>
        <begin position="12"/>
        <end position="36"/>
    </location>
</feature>
<evidence type="ECO:0000313" key="4">
    <source>
        <dbReference type="Proteomes" id="UP000256970"/>
    </source>
</evidence>
<accession>A0A383WNF1</accession>
<keyword evidence="2" id="KW-0812">Transmembrane</keyword>
<dbReference type="Proteomes" id="UP000256970">
    <property type="component" value="Unassembled WGS sequence"/>
</dbReference>